<evidence type="ECO:0000256" key="22">
    <source>
        <dbReference type="ARBA" id="ARBA00022843"/>
    </source>
</evidence>
<keyword evidence="24" id="KW-0472">Membrane</keyword>
<evidence type="ECO:0000256" key="24">
    <source>
        <dbReference type="ARBA" id="ARBA00023136"/>
    </source>
</evidence>
<evidence type="ECO:0000256" key="14">
    <source>
        <dbReference type="ARBA" id="ARBA00022670"/>
    </source>
</evidence>
<keyword evidence="22" id="KW-0832">Ubl conjugation</keyword>
<feature type="domain" description="CAP-Gly" evidence="32">
    <location>
        <begin position="343"/>
        <end position="387"/>
    </location>
</feature>
<name>A0A8C5M627_9ANUR</name>
<sequence length="804" mass="90658">MSSSRYYLAARDFSALPDSIEGVYETVEKGSMLTPADQPRNAIFKVDDPKHSPSPLWMRVLETRKVVGVAAETVVELKPTVSKILLAVTDTEERLAFYRDRHRLFEVMELKEGDYVRVQVTSSSGRKEKGVLCFRGFVGQRQGILFGVQLLGSAMGKGFTDGTFLGQRFFQCGENCGVFVPGSRLEKYHSDSSRRSRNEGEGNMEREEDPVLGPKIQVGAQAKQLNFLSRGVRQQSPPRADVKQGNDPIPGEERPARRSMPEENTVQEDEEPKRLTAAVEEPCSQPSFNPASEDHHPPSSIYCPPNSGGPTSFDSTSPRQGLELNSMVEVDDPPIFGVIRWIGQMSDSSELIAGLEMEEEMSSGCTDGIYRGNRYFYCGPNKALFVKLKTCKPDSRFLSIHGGVNQIQRCNSIAFQEYASKSVEENTPPSEGKEAIELLTGWKKGIQGHCNSCYLDATLFCMFACSSVLDTMLLRPADKNDSDSYTDTRNLLRTEIVNPLRKNGYVCATKIMALRKILEAAGKSTGFTNEEKDPEEFLTNLFQVLRAEPLFYIRISKKKPHGCFFYQIFMERKLSVNVPSVQQLLECSMVTGDLKFTEAPSCLIVQMPRNGKNFKMFPTIFPTVELDVTDLLEDTPRQCCICQSLAVVECHECYEDVGITPGHIKQYCDICNTQVHLHRQRKGHRPRPLGISTDLTGKAMFQRQCMELFAVLCIETSHYVAFIRLNSNKRPLWVFFDSMADREGGENGFNIPRVTPCPEVTDYLEMTPEQLQKEDPKSMPTYVRRFFCDAYMCLYYSPDLSLYK</sequence>
<dbReference type="PANTHER" id="PTHR11830">
    <property type="entry name" value="40S RIBOSOMAL PROTEIN S3A"/>
    <property type="match status" value="1"/>
</dbReference>
<evidence type="ECO:0000256" key="16">
    <source>
        <dbReference type="ARBA" id="ARBA00022701"/>
    </source>
</evidence>
<keyword evidence="11" id="KW-0963">Cytoplasm</keyword>
<dbReference type="PROSITE" id="PS00972">
    <property type="entry name" value="USP_1"/>
    <property type="match status" value="1"/>
</dbReference>
<dbReference type="SUPFAM" id="SSF74924">
    <property type="entry name" value="Cap-Gly domain"/>
    <property type="match status" value="2"/>
</dbReference>
<dbReference type="FunFam" id="3.90.70.10:FF:000009">
    <property type="entry name" value="Putative ubiquitin carboxyl-terminal hydrolase CYLD"/>
    <property type="match status" value="1"/>
</dbReference>
<dbReference type="SMART" id="SM01052">
    <property type="entry name" value="CAP_GLY"/>
    <property type="match status" value="2"/>
</dbReference>
<evidence type="ECO:0000256" key="19">
    <source>
        <dbReference type="ARBA" id="ARBA00022801"/>
    </source>
</evidence>
<dbReference type="PROSITE" id="PS50235">
    <property type="entry name" value="USP_3"/>
    <property type="match status" value="1"/>
</dbReference>
<evidence type="ECO:0000256" key="21">
    <source>
        <dbReference type="ARBA" id="ARBA00022833"/>
    </source>
</evidence>
<protein>
    <recommendedName>
        <fullName evidence="9">Ubiquitin carboxyl-terminal hydrolase CYLD</fullName>
        <ecNumber evidence="8">3.4.19.12</ecNumber>
    </recommendedName>
    <alternativeName>
        <fullName evidence="26">Deubiquitinating enzyme CYLD</fullName>
    </alternativeName>
    <alternativeName>
        <fullName evidence="27">Ubiquitin thioesterase CYLD</fullName>
    </alternativeName>
    <alternativeName>
        <fullName evidence="28">Ubiquitin-specific-processing protease CYLD</fullName>
    </alternativeName>
</protein>
<dbReference type="GO" id="GO:0005813">
    <property type="term" value="C:centrosome"/>
    <property type="evidence" value="ECO:0007669"/>
    <property type="project" value="UniProtKB-SubCell"/>
</dbReference>
<dbReference type="InterPro" id="IPR028889">
    <property type="entry name" value="USP"/>
</dbReference>
<evidence type="ECO:0000256" key="7">
    <source>
        <dbReference type="ARBA" id="ARBA00009085"/>
    </source>
</evidence>
<evidence type="ECO:0000256" key="26">
    <source>
        <dbReference type="ARBA" id="ARBA00030882"/>
    </source>
</evidence>
<keyword evidence="13" id="KW-0399">Innate immunity</keyword>
<evidence type="ECO:0000256" key="10">
    <source>
        <dbReference type="ARBA" id="ARBA00022475"/>
    </source>
</evidence>
<evidence type="ECO:0000256" key="3">
    <source>
        <dbReference type="ARBA" id="ARBA00004186"/>
    </source>
</evidence>
<feature type="domain" description="USP" evidence="31">
    <location>
        <begin position="444"/>
        <end position="766"/>
    </location>
</feature>
<dbReference type="GO" id="GO:0048471">
    <property type="term" value="C:perinuclear region of cytoplasm"/>
    <property type="evidence" value="ECO:0007669"/>
    <property type="project" value="UniProtKB-SubCell"/>
</dbReference>
<dbReference type="GO" id="GO:0005886">
    <property type="term" value="C:plasma membrane"/>
    <property type="evidence" value="ECO:0007669"/>
    <property type="project" value="UniProtKB-SubCell"/>
</dbReference>
<dbReference type="GO" id="GO:0004843">
    <property type="term" value="F:cysteine-type deubiquitinase activity"/>
    <property type="evidence" value="ECO:0007669"/>
    <property type="project" value="UniProtKB-EC"/>
</dbReference>
<dbReference type="GO" id="GO:0016055">
    <property type="term" value="P:Wnt signaling pathway"/>
    <property type="evidence" value="ECO:0007669"/>
    <property type="project" value="UniProtKB-KW"/>
</dbReference>
<dbReference type="GeneTree" id="ENSGT00390000018123"/>
<feature type="compositionally biased region" description="Basic and acidic residues" evidence="30">
    <location>
        <begin position="187"/>
        <end position="205"/>
    </location>
</feature>
<dbReference type="SUPFAM" id="SSF54001">
    <property type="entry name" value="Cysteine proteinases"/>
    <property type="match status" value="1"/>
</dbReference>
<evidence type="ECO:0000256" key="20">
    <source>
        <dbReference type="ARBA" id="ARBA00022807"/>
    </source>
</evidence>
<dbReference type="PROSITE" id="PS50245">
    <property type="entry name" value="CAP_GLY_2"/>
    <property type="match status" value="2"/>
</dbReference>
<keyword evidence="15" id="KW-0879">Wnt signaling pathway</keyword>
<evidence type="ECO:0000256" key="15">
    <source>
        <dbReference type="ARBA" id="ARBA00022687"/>
    </source>
</evidence>
<dbReference type="InterPro" id="IPR036859">
    <property type="entry name" value="CAP-Gly_dom_sf"/>
</dbReference>
<evidence type="ECO:0000256" key="5">
    <source>
        <dbReference type="ARBA" id="ARBA00004413"/>
    </source>
</evidence>
<evidence type="ECO:0000256" key="9">
    <source>
        <dbReference type="ARBA" id="ARBA00018699"/>
    </source>
</evidence>
<evidence type="ECO:0000256" key="25">
    <source>
        <dbReference type="ARBA" id="ARBA00023273"/>
    </source>
</evidence>
<dbReference type="Pfam" id="PF00443">
    <property type="entry name" value="UCH"/>
    <property type="match status" value="1"/>
</dbReference>
<evidence type="ECO:0000256" key="1">
    <source>
        <dbReference type="ARBA" id="ARBA00000707"/>
    </source>
</evidence>
<dbReference type="FunFam" id="2.30.30.190:FF:000007">
    <property type="entry name" value="Putative ubiquitin carboxyl-terminal hydrolase CYLD"/>
    <property type="match status" value="1"/>
</dbReference>
<feature type="domain" description="CAP-Gly" evidence="32">
    <location>
        <begin position="136"/>
        <end position="181"/>
    </location>
</feature>
<dbReference type="Proteomes" id="UP000694569">
    <property type="component" value="Unplaced"/>
</dbReference>
<keyword evidence="18" id="KW-0833">Ubl conjugation pathway</keyword>
<keyword evidence="34" id="KW-1185">Reference proteome</keyword>
<evidence type="ECO:0000313" key="34">
    <source>
        <dbReference type="Proteomes" id="UP000694569"/>
    </source>
</evidence>
<dbReference type="GO" id="GO:0016579">
    <property type="term" value="P:protein deubiquitination"/>
    <property type="evidence" value="ECO:0007669"/>
    <property type="project" value="InterPro"/>
</dbReference>
<keyword evidence="14" id="KW-0645">Protease</keyword>
<dbReference type="GO" id="GO:0045087">
    <property type="term" value="P:innate immune response"/>
    <property type="evidence" value="ECO:0007669"/>
    <property type="project" value="UniProtKB-KW"/>
</dbReference>
<dbReference type="GO" id="GO:0005819">
    <property type="term" value="C:spindle"/>
    <property type="evidence" value="ECO:0007669"/>
    <property type="project" value="UniProtKB-SubCell"/>
</dbReference>
<dbReference type="AlphaFoldDB" id="A0A8C5M627"/>
<reference evidence="33" key="1">
    <citation type="submission" date="2025-08" db="UniProtKB">
        <authorList>
            <consortium name="Ensembl"/>
        </authorList>
    </citation>
    <scope>IDENTIFICATION</scope>
</reference>
<dbReference type="GO" id="GO:0005874">
    <property type="term" value="C:microtubule"/>
    <property type="evidence" value="ECO:0007669"/>
    <property type="project" value="UniProtKB-KW"/>
</dbReference>
<evidence type="ECO:0000259" key="32">
    <source>
        <dbReference type="PROSITE" id="PS50245"/>
    </source>
</evidence>
<dbReference type="OrthoDB" id="6287070at2759"/>
<dbReference type="GO" id="GO:0046872">
    <property type="term" value="F:metal ion binding"/>
    <property type="evidence" value="ECO:0007669"/>
    <property type="project" value="UniProtKB-KW"/>
</dbReference>
<keyword evidence="20" id="KW-0788">Thiol protease</keyword>
<dbReference type="Gene3D" id="3.90.70.10">
    <property type="entry name" value="Cysteine proteinases"/>
    <property type="match status" value="1"/>
</dbReference>
<evidence type="ECO:0000256" key="18">
    <source>
        <dbReference type="ARBA" id="ARBA00022786"/>
    </source>
</evidence>
<feature type="compositionally biased region" description="Polar residues" evidence="30">
    <location>
        <begin position="308"/>
        <end position="319"/>
    </location>
</feature>
<dbReference type="Gene3D" id="2.30.30.190">
    <property type="entry name" value="CAP Gly-rich-like domain"/>
    <property type="match status" value="2"/>
</dbReference>
<evidence type="ECO:0000256" key="27">
    <source>
        <dbReference type="ARBA" id="ARBA00031094"/>
    </source>
</evidence>
<keyword evidence="10" id="KW-1003">Cell membrane</keyword>
<proteinExistence type="inferred from homology"/>
<feature type="region of interest" description="Disordered" evidence="30">
    <location>
        <begin position="230"/>
        <end position="319"/>
    </location>
</feature>
<dbReference type="GO" id="GO:0006508">
    <property type="term" value="P:proteolysis"/>
    <property type="evidence" value="ECO:0007669"/>
    <property type="project" value="UniProtKB-KW"/>
</dbReference>
<evidence type="ECO:0000256" key="23">
    <source>
        <dbReference type="ARBA" id="ARBA00022859"/>
    </source>
</evidence>
<evidence type="ECO:0000259" key="31">
    <source>
        <dbReference type="PROSITE" id="PS50235"/>
    </source>
</evidence>
<comment type="similarity">
    <text evidence="7">Belongs to the peptidase C19 family.</text>
</comment>
<comment type="subunit">
    <text evidence="29">Interacts (via CAP-Gly domain) with IKBKG/NEMO (via proline-rich C-terminal region). Interacts with TRAF2 and TRIP. Interacts with PLK1, DVL1, DVL3, MAVS, TBK1, IKKE and RIGI. Interacts (via CAP-Gly domain) with microtubules. Interacts with HDAC6 and BCL3. Interacts with MAP3K7. Identified in a complex with TRAF6 and SQSTM1. Interacts with OPTN and SQSTM1. Interacts with CEP350. Interacts with RNF31; the interaction is indirect and is mediated via SPATA2. Interacts with SPATA2 (via the PUB domain); the interaction is direct and recruits CYLD to the LUBAC complex, thereby regulating TNF-alpha-induced necroptosis.</text>
</comment>
<evidence type="ECO:0000256" key="6">
    <source>
        <dbReference type="ARBA" id="ARBA00004556"/>
    </source>
</evidence>
<evidence type="ECO:0000256" key="8">
    <source>
        <dbReference type="ARBA" id="ARBA00012759"/>
    </source>
</evidence>
<dbReference type="InterPro" id="IPR018200">
    <property type="entry name" value="USP_CS"/>
</dbReference>
<feature type="region of interest" description="Disordered" evidence="30">
    <location>
        <begin position="187"/>
        <end position="211"/>
    </location>
</feature>
<keyword evidence="19" id="KW-0378">Hydrolase</keyword>
<dbReference type="InterPro" id="IPR038765">
    <property type="entry name" value="Papain-like_cys_pep_sf"/>
</dbReference>
<keyword evidence="12" id="KW-0597">Phosphoprotein</keyword>
<evidence type="ECO:0000313" key="33">
    <source>
        <dbReference type="Ensembl" id="ENSLLEP00000007261.1"/>
    </source>
</evidence>
<evidence type="ECO:0000256" key="4">
    <source>
        <dbReference type="ARBA" id="ARBA00004300"/>
    </source>
</evidence>
<evidence type="ECO:0000256" key="13">
    <source>
        <dbReference type="ARBA" id="ARBA00022588"/>
    </source>
</evidence>
<dbReference type="EC" id="3.4.19.12" evidence="8"/>
<keyword evidence="21" id="KW-0862">Zinc</keyword>
<dbReference type="Ensembl" id="ENSLLET00000007560.1">
    <property type="protein sequence ID" value="ENSLLEP00000007261.1"/>
    <property type="gene ID" value="ENSLLEG00000004596.1"/>
</dbReference>
<comment type="catalytic activity">
    <reaction evidence="1">
        <text>Thiol-dependent hydrolysis of ester, thioester, amide, peptide and isopeptide bonds formed by the C-terminal Gly of ubiquitin (a 76-residue protein attached to proteins as an intracellular targeting signal).</text>
        <dbReference type="EC" id="3.4.19.12"/>
    </reaction>
</comment>
<evidence type="ECO:0000256" key="17">
    <source>
        <dbReference type="ARBA" id="ARBA00022723"/>
    </source>
</evidence>
<evidence type="ECO:0000256" key="30">
    <source>
        <dbReference type="SAM" id="MobiDB-lite"/>
    </source>
</evidence>
<comment type="subcellular location">
    <subcellularLocation>
        <location evidence="5">Cell membrane</location>
        <topology evidence="5">Peripheral membrane protein</topology>
        <orientation evidence="5">Cytoplasmic side</orientation>
    </subcellularLocation>
    <subcellularLocation>
        <location evidence="2">Cytoplasm</location>
        <location evidence="2">Cytoskeleton</location>
        <location evidence="2">Cilium basal body</location>
    </subcellularLocation>
    <subcellularLocation>
        <location evidence="4">Cytoplasm</location>
        <location evidence="4">Cytoskeleton</location>
        <location evidence="4">Microtubule organizing center</location>
        <location evidence="4">Centrosome</location>
    </subcellularLocation>
    <subcellularLocation>
        <location evidence="3">Cytoplasm</location>
        <location evidence="3">Cytoskeleton</location>
        <location evidence="3">Spindle</location>
    </subcellularLocation>
    <subcellularLocation>
        <location evidence="6">Cytoplasm</location>
        <location evidence="6">Perinuclear region</location>
    </subcellularLocation>
</comment>
<dbReference type="InterPro" id="IPR000938">
    <property type="entry name" value="CAP-Gly_domain"/>
</dbReference>
<keyword evidence="16" id="KW-0493">Microtubule</keyword>
<keyword evidence="25" id="KW-0966">Cell projection</keyword>
<reference evidence="33" key="2">
    <citation type="submission" date="2025-09" db="UniProtKB">
        <authorList>
            <consortium name="Ensembl"/>
        </authorList>
    </citation>
    <scope>IDENTIFICATION</scope>
</reference>
<evidence type="ECO:0000256" key="28">
    <source>
        <dbReference type="ARBA" id="ARBA00032487"/>
    </source>
</evidence>
<accession>A0A8C5M627</accession>
<keyword evidence="17" id="KW-0479">Metal-binding</keyword>
<keyword evidence="23" id="KW-0391">Immunity</keyword>
<organism evidence="33 34">
    <name type="scientific">Leptobrachium leishanense</name>
    <name type="common">Leishan spiny toad</name>
    <dbReference type="NCBI Taxonomy" id="445787"/>
    <lineage>
        <taxon>Eukaryota</taxon>
        <taxon>Metazoa</taxon>
        <taxon>Chordata</taxon>
        <taxon>Craniata</taxon>
        <taxon>Vertebrata</taxon>
        <taxon>Euteleostomi</taxon>
        <taxon>Amphibia</taxon>
        <taxon>Batrachia</taxon>
        <taxon>Anura</taxon>
        <taxon>Pelobatoidea</taxon>
        <taxon>Megophryidae</taxon>
        <taxon>Leptobrachium</taxon>
    </lineage>
</organism>
<evidence type="ECO:0000256" key="11">
    <source>
        <dbReference type="ARBA" id="ARBA00022490"/>
    </source>
</evidence>
<dbReference type="InterPro" id="IPR001394">
    <property type="entry name" value="Peptidase_C19_UCH"/>
</dbReference>
<evidence type="ECO:0000256" key="2">
    <source>
        <dbReference type="ARBA" id="ARBA00004120"/>
    </source>
</evidence>
<dbReference type="Pfam" id="PF01302">
    <property type="entry name" value="CAP_GLY"/>
    <property type="match status" value="2"/>
</dbReference>
<evidence type="ECO:0000256" key="29">
    <source>
        <dbReference type="ARBA" id="ARBA00046580"/>
    </source>
</evidence>
<feature type="compositionally biased region" description="Basic and acidic residues" evidence="30">
    <location>
        <begin position="251"/>
        <end position="261"/>
    </location>
</feature>
<evidence type="ECO:0000256" key="12">
    <source>
        <dbReference type="ARBA" id="ARBA00022553"/>
    </source>
</evidence>